<dbReference type="GO" id="GO:0006004">
    <property type="term" value="P:fucose metabolic process"/>
    <property type="evidence" value="ECO:0007669"/>
    <property type="project" value="InterPro"/>
</dbReference>
<dbReference type="InterPro" id="IPR057739">
    <property type="entry name" value="Glyco_hydro_29_N"/>
</dbReference>
<proteinExistence type="inferred from homology"/>
<accession>A0AAD6ZS67</accession>
<evidence type="ECO:0000259" key="8">
    <source>
        <dbReference type="Pfam" id="PF01120"/>
    </source>
</evidence>
<evidence type="ECO:0000256" key="1">
    <source>
        <dbReference type="ARBA" id="ARBA00004071"/>
    </source>
</evidence>
<dbReference type="Pfam" id="PF01120">
    <property type="entry name" value="Alpha_L_fucos"/>
    <property type="match status" value="1"/>
</dbReference>
<evidence type="ECO:0000313" key="9">
    <source>
        <dbReference type="EMBL" id="KAJ7336406.1"/>
    </source>
</evidence>
<feature type="signal peptide" evidence="7">
    <location>
        <begin position="1"/>
        <end position="22"/>
    </location>
</feature>
<dbReference type="EC" id="3.2.1.51" evidence="3"/>
<evidence type="ECO:0000256" key="6">
    <source>
        <dbReference type="ARBA" id="ARBA00023295"/>
    </source>
</evidence>
<keyword evidence="6" id="KW-0326">Glycosidase</keyword>
<dbReference type="PANTHER" id="PTHR10030">
    <property type="entry name" value="ALPHA-L-FUCOSIDASE"/>
    <property type="match status" value="1"/>
</dbReference>
<keyword evidence="5 9" id="KW-0378">Hydrolase</keyword>
<dbReference type="PANTHER" id="PTHR10030:SF37">
    <property type="entry name" value="ALPHA-L-FUCOSIDASE-RELATED"/>
    <property type="match status" value="1"/>
</dbReference>
<dbReference type="InterPro" id="IPR000933">
    <property type="entry name" value="Glyco_hydro_29"/>
</dbReference>
<dbReference type="InterPro" id="IPR016286">
    <property type="entry name" value="FUC_metazoa-typ"/>
</dbReference>
<dbReference type="SMART" id="SM00812">
    <property type="entry name" value="Alpha_L_fucos"/>
    <property type="match status" value="1"/>
</dbReference>
<evidence type="ECO:0000313" key="10">
    <source>
        <dbReference type="Proteomes" id="UP001218218"/>
    </source>
</evidence>
<feature type="chain" id="PRO_5042070056" description="alpha-L-fucosidase" evidence="7">
    <location>
        <begin position="23"/>
        <end position="795"/>
    </location>
</feature>
<dbReference type="PRINTS" id="PR00741">
    <property type="entry name" value="GLHYDRLASE29"/>
</dbReference>
<evidence type="ECO:0000256" key="5">
    <source>
        <dbReference type="ARBA" id="ARBA00022801"/>
    </source>
</evidence>
<reference evidence="9" key="1">
    <citation type="submission" date="2023-03" db="EMBL/GenBank/DDBJ databases">
        <title>Massive genome expansion in bonnet fungi (Mycena s.s.) driven by repeated elements and novel gene families across ecological guilds.</title>
        <authorList>
            <consortium name="Lawrence Berkeley National Laboratory"/>
            <person name="Harder C.B."/>
            <person name="Miyauchi S."/>
            <person name="Viragh M."/>
            <person name="Kuo A."/>
            <person name="Thoen E."/>
            <person name="Andreopoulos B."/>
            <person name="Lu D."/>
            <person name="Skrede I."/>
            <person name="Drula E."/>
            <person name="Henrissat B."/>
            <person name="Morin E."/>
            <person name="Kohler A."/>
            <person name="Barry K."/>
            <person name="LaButti K."/>
            <person name="Morin E."/>
            <person name="Salamov A."/>
            <person name="Lipzen A."/>
            <person name="Mereny Z."/>
            <person name="Hegedus B."/>
            <person name="Baldrian P."/>
            <person name="Stursova M."/>
            <person name="Weitz H."/>
            <person name="Taylor A."/>
            <person name="Grigoriev I.V."/>
            <person name="Nagy L.G."/>
            <person name="Martin F."/>
            <person name="Kauserud H."/>
        </authorList>
    </citation>
    <scope>NUCLEOTIDE SEQUENCE</scope>
    <source>
        <strain evidence="9">CBHHK002</strain>
    </source>
</reference>
<gene>
    <name evidence="9" type="ORF">DFH08DRAFT_878726</name>
</gene>
<keyword evidence="4 7" id="KW-0732">Signal</keyword>
<evidence type="ECO:0000256" key="7">
    <source>
        <dbReference type="SAM" id="SignalP"/>
    </source>
</evidence>
<comment type="caution">
    <text evidence="9">The sequence shown here is derived from an EMBL/GenBank/DDBJ whole genome shotgun (WGS) entry which is preliminary data.</text>
</comment>
<evidence type="ECO:0000256" key="2">
    <source>
        <dbReference type="ARBA" id="ARBA00007951"/>
    </source>
</evidence>
<dbReference type="GO" id="GO:0016139">
    <property type="term" value="P:glycoside catabolic process"/>
    <property type="evidence" value="ECO:0007669"/>
    <property type="project" value="TreeGrafter"/>
</dbReference>
<dbReference type="InterPro" id="IPR017853">
    <property type="entry name" value="GH"/>
</dbReference>
<dbReference type="Gene3D" id="3.20.20.80">
    <property type="entry name" value="Glycosidases"/>
    <property type="match status" value="1"/>
</dbReference>
<organism evidence="9 10">
    <name type="scientific">Mycena albidolilacea</name>
    <dbReference type="NCBI Taxonomy" id="1033008"/>
    <lineage>
        <taxon>Eukaryota</taxon>
        <taxon>Fungi</taxon>
        <taxon>Dikarya</taxon>
        <taxon>Basidiomycota</taxon>
        <taxon>Agaricomycotina</taxon>
        <taxon>Agaricomycetes</taxon>
        <taxon>Agaricomycetidae</taxon>
        <taxon>Agaricales</taxon>
        <taxon>Marasmiineae</taxon>
        <taxon>Mycenaceae</taxon>
        <taxon>Mycena</taxon>
    </lineage>
</organism>
<dbReference type="GO" id="GO:0004560">
    <property type="term" value="F:alpha-L-fucosidase activity"/>
    <property type="evidence" value="ECO:0007669"/>
    <property type="project" value="UniProtKB-EC"/>
</dbReference>
<dbReference type="SUPFAM" id="SSF51445">
    <property type="entry name" value="(Trans)glycosidases"/>
    <property type="match status" value="1"/>
</dbReference>
<keyword evidence="10" id="KW-1185">Reference proteome</keyword>
<protein>
    <recommendedName>
        <fullName evidence="3">alpha-L-fucosidase</fullName>
        <ecNumber evidence="3">3.2.1.51</ecNumber>
    </recommendedName>
</protein>
<dbReference type="AlphaFoldDB" id="A0AAD6ZS67"/>
<comment type="similarity">
    <text evidence="2">Belongs to the glycosyl hydrolase 29 family.</text>
</comment>
<dbReference type="EMBL" id="JARIHO010000031">
    <property type="protein sequence ID" value="KAJ7336406.1"/>
    <property type="molecule type" value="Genomic_DNA"/>
</dbReference>
<comment type="function">
    <text evidence="1">Alpha-L-fucosidase is responsible for hydrolyzing the alpha-1,6-linked fucose joined to the reducing-end N-acetylglucosamine of the carbohydrate moieties of glycoproteins.</text>
</comment>
<evidence type="ECO:0000256" key="4">
    <source>
        <dbReference type="ARBA" id="ARBA00022729"/>
    </source>
</evidence>
<dbReference type="Proteomes" id="UP001218218">
    <property type="component" value="Unassembled WGS sequence"/>
</dbReference>
<feature type="domain" description="Glycoside hydrolase family 29 N-terminal" evidence="8">
    <location>
        <begin position="335"/>
        <end position="686"/>
    </location>
</feature>
<evidence type="ECO:0000256" key="3">
    <source>
        <dbReference type="ARBA" id="ARBA00012662"/>
    </source>
</evidence>
<sequence length="795" mass="87528">MATQAVLFLLSSLCAQFLTGYGATLPEYPSQPLPLSGLLNNKAATSANGHGSAANFDGAGSAYDSQFLPTGSWEYDGLSFALPSSWDKNDDNVLANGQVLRLQKPTSVHELHFLYAGDGTGAPVLSVFTLNFADGSSHEVNLYAKNWWVWANVNRAAIVTPYHFEKTGKNLNATNIFQWSTSVPSESPVESITFPPKATSNRMHVFGLSITPSTTNTSGGPALAIRRARFTTRWEDIEGVRAQAVEVTLANLLPAFAISRNTSITTRHTVELVGSGIQTVTPGVINRLVPADQVRIDVFVTGSTANGNATIQIRDSSGNVVATSGEFPTSPLVDNYTPDADSLSMHETPSWWNAAKYGIFIHWGVYSTPAWAPPTSYAEWYDWDIRQPPNSSNPTWEHHLETYGKNVIYNDFIPDFTASKFNASAWVDLFDRAGAKYFVLVSKHHDGFALFDTGNTTNRNSVQFGPKRDLVAELFQTAKAEKPEMHRGTYYSMPEWFNPDFAKYGFGQWPGGLAHNAFNVSPALEPYTGRIDIDDYIDDLQLPQMIDLAVKYDTEIMWCDIGGPNKTLDFAATFYNHAMAQGRQVTMNDRCGFLPDFDTPEYATFGSIQTAKWESSEGMDPFSYGLNTATNADQYKNGTTIVQTLVDIVSKNGNFLLDIGPTAEGEIIAPMMNNLLDAGTWLDFAGDCVYDTEYWFPSSQDFNPPAGTEPPRFTTTPSTFCIVAFAQPVDGKVTINKRLPVLAEDEIVFLRPQGPTAPLTWNVDEKSGKLVIDVPESDVTAVDFAWPFQVRYKLA</sequence>
<name>A0AAD6ZS67_9AGAR</name>